<protein>
    <recommendedName>
        <fullName evidence="3">FBD domain-containing protein</fullName>
    </recommendedName>
</protein>
<dbReference type="Proteomes" id="UP000824890">
    <property type="component" value="Unassembled WGS sequence"/>
</dbReference>
<evidence type="ECO:0000313" key="2">
    <source>
        <dbReference type="Proteomes" id="UP000824890"/>
    </source>
</evidence>
<evidence type="ECO:0008006" key="3">
    <source>
        <dbReference type="Google" id="ProtNLM"/>
    </source>
</evidence>
<proteinExistence type="predicted"/>
<gene>
    <name evidence="1" type="ORF">HID58_078463</name>
</gene>
<dbReference type="EMBL" id="JAGKQM010000017">
    <property type="protein sequence ID" value="KAH0871441.1"/>
    <property type="molecule type" value="Genomic_DNA"/>
</dbReference>
<reference evidence="1 2" key="1">
    <citation type="submission" date="2021-05" db="EMBL/GenBank/DDBJ databases">
        <title>Genome Assembly of Synthetic Allotetraploid Brassica napus Reveals Homoeologous Exchanges between Subgenomes.</title>
        <authorList>
            <person name="Davis J.T."/>
        </authorList>
    </citation>
    <scope>NUCLEOTIDE SEQUENCE [LARGE SCALE GENOMIC DNA]</scope>
    <source>
        <strain evidence="2">cv. Da-Ae</strain>
        <tissue evidence="1">Seedling</tissue>
    </source>
</reference>
<accession>A0ABQ7YU33</accession>
<organism evidence="1 2">
    <name type="scientific">Brassica napus</name>
    <name type="common">Rape</name>
    <dbReference type="NCBI Taxonomy" id="3708"/>
    <lineage>
        <taxon>Eukaryota</taxon>
        <taxon>Viridiplantae</taxon>
        <taxon>Streptophyta</taxon>
        <taxon>Embryophyta</taxon>
        <taxon>Tracheophyta</taxon>
        <taxon>Spermatophyta</taxon>
        <taxon>Magnoliopsida</taxon>
        <taxon>eudicotyledons</taxon>
        <taxon>Gunneridae</taxon>
        <taxon>Pentapetalae</taxon>
        <taxon>rosids</taxon>
        <taxon>malvids</taxon>
        <taxon>Brassicales</taxon>
        <taxon>Brassicaceae</taxon>
        <taxon>Brassiceae</taxon>
        <taxon>Brassica</taxon>
    </lineage>
</organism>
<keyword evidence="2" id="KW-1185">Reference proteome</keyword>
<name>A0ABQ7YU33_BRANA</name>
<sequence length="118" mass="13330">MRNPPPPSLLSLTVNAALLNISRINDLSHLPEHIVLELFECKVNSFALVLIVLCLGSDYLFDRTLKAGKLNERVLRVFMATGNEDVLATIAALKIKIDLTPIVPTRCDEKFRMNWSRR</sequence>
<evidence type="ECO:0000313" key="1">
    <source>
        <dbReference type="EMBL" id="KAH0871441.1"/>
    </source>
</evidence>
<comment type="caution">
    <text evidence="1">The sequence shown here is derived from an EMBL/GenBank/DDBJ whole genome shotgun (WGS) entry which is preliminary data.</text>
</comment>